<evidence type="ECO:0000256" key="10">
    <source>
        <dbReference type="SAM" id="Phobius"/>
    </source>
</evidence>
<keyword evidence="10" id="KW-0472">Membrane</keyword>
<keyword evidence="5" id="KW-0547">Nucleotide-binding</keyword>
<dbReference type="PANTHER" id="PTHR24421:SF10">
    <property type="entry name" value="NITRATE_NITRITE SENSOR PROTEIN NARQ"/>
    <property type="match status" value="1"/>
</dbReference>
<evidence type="ECO:0000313" key="13">
    <source>
        <dbReference type="Proteomes" id="UP000678513"/>
    </source>
</evidence>
<evidence type="ECO:0000256" key="7">
    <source>
        <dbReference type="ARBA" id="ARBA00022840"/>
    </source>
</evidence>
<dbReference type="SUPFAM" id="SSF55874">
    <property type="entry name" value="ATPase domain of HSP90 chaperone/DNA topoisomerase II/histidine kinase"/>
    <property type="match status" value="1"/>
</dbReference>
<keyword evidence="13" id="KW-1185">Reference proteome</keyword>
<reference evidence="12 13" key="1">
    <citation type="submission" date="2021-03" db="EMBL/GenBank/DDBJ databases">
        <title>Human Oral Microbial Genomes.</title>
        <authorList>
            <person name="Johnston C.D."/>
            <person name="Chen T."/>
            <person name="Dewhirst F.E."/>
        </authorList>
    </citation>
    <scope>NUCLEOTIDE SEQUENCE [LARGE SCALE GENOMIC DNA]</scope>
    <source>
        <strain evidence="12 13">DSMZ 100122</strain>
    </source>
</reference>
<evidence type="ECO:0000256" key="4">
    <source>
        <dbReference type="ARBA" id="ARBA00022679"/>
    </source>
</evidence>
<proteinExistence type="predicted"/>
<comment type="catalytic activity">
    <reaction evidence="1">
        <text>ATP + protein L-histidine = ADP + protein N-phospho-L-histidine.</text>
        <dbReference type="EC" id="2.7.13.3"/>
    </reaction>
</comment>
<sequence>MRKLNLRANWPYLVVGLFMIMNLSTADKNFLLDRLGAWGTVLQLAVGSAALLAMRLRHRHPLALSLALSALSVPFSELLTLCMVWAYLHLCKRRKIRLTLLGGVVMYAALILNPLYAGLGQGRDQPGIAVPDDVSSNIREWAQLFTTLTPLAAALVVMLIATLGSFLGTRQEAKMERIAALERERELLAQAARAEERAELAREMHDVLAHKISLIAMHAGALAYRDDLGAEETRPVVGTIQQSATQALEELRTILGRLRQIDAEGAPARPQPTLAGLDALLAEHRVVGRQIEADVRIDSEPHDVLSRHAYRIVQECLTNAARHAPGAVVQLAIAGSPQDGLNIRAANQLSLITVDSPGSGLGLVGLEERAELLGGRMSAGPKGGDFVVEVWLPW</sequence>
<keyword evidence="7" id="KW-0067">ATP-binding</keyword>
<feature type="domain" description="Signal transduction histidine kinase subgroup 3 dimerisation and phosphoacceptor" evidence="11">
    <location>
        <begin position="196"/>
        <end position="260"/>
    </location>
</feature>
<evidence type="ECO:0000313" key="12">
    <source>
        <dbReference type="EMBL" id="QUC08651.1"/>
    </source>
</evidence>
<dbReference type="RefSeq" id="WP_212324942.1">
    <property type="nucleotide sequence ID" value="NZ_AP024463.1"/>
</dbReference>
<dbReference type="InterPro" id="IPR011712">
    <property type="entry name" value="Sig_transdc_His_kin_sub3_dim/P"/>
</dbReference>
<gene>
    <name evidence="12" type="ORF">J5A65_02570</name>
</gene>
<keyword evidence="6" id="KW-0418">Kinase</keyword>
<feature type="transmembrane region" description="Helical" evidence="10">
    <location>
        <begin position="100"/>
        <end position="121"/>
    </location>
</feature>
<keyword evidence="9" id="KW-0175">Coiled coil</keyword>
<evidence type="ECO:0000256" key="8">
    <source>
        <dbReference type="ARBA" id="ARBA00023012"/>
    </source>
</evidence>
<evidence type="ECO:0000256" key="5">
    <source>
        <dbReference type="ARBA" id="ARBA00022741"/>
    </source>
</evidence>
<feature type="transmembrane region" description="Helical" evidence="10">
    <location>
        <begin position="141"/>
        <end position="167"/>
    </location>
</feature>
<protein>
    <recommendedName>
        <fullName evidence="2">histidine kinase</fullName>
        <ecNumber evidence="2">2.7.13.3</ecNumber>
    </recommendedName>
</protein>
<dbReference type="Gene3D" id="1.20.5.1930">
    <property type="match status" value="1"/>
</dbReference>
<dbReference type="Pfam" id="PF07730">
    <property type="entry name" value="HisKA_3"/>
    <property type="match status" value="1"/>
</dbReference>
<keyword evidence="10" id="KW-1133">Transmembrane helix</keyword>
<name>A0ABX7Y751_9ACTN</name>
<evidence type="ECO:0000256" key="1">
    <source>
        <dbReference type="ARBA" id="ARBA00000085"/>
    </source>
</evidence>
<evidence type="ECO:0000259" key="11">
    <source>
        <dbReference type="Pfam" id="PF07730"/>
    </source>
</evidence>
<dbReference type="Gene3D" id="3.30.565.10">
    <property type="entry name" value="Histidine kinase-like ATPase, C-terminal domain"/>
    <property type="match status" value="1"/>
</dbReference>
<evidence type="ECO:0000256" key="3">
    <source>
        <dbReference type="ARBA" id="ARBA00022553"/>
    </source>
</evidence>
<evidence type="ECO:0000256" key="6">
    <source>
        <dbReference type="ARBA" id="ARBA00022777"/>
    </source>
</evidence>
<dbReference type="Proteomes" id="UP000678513">
    <property type="component" value="Chromosome"/>
</dbReference>
<organism evidence="12 13">
    <name type="scientific">Arachnia rubra</name>
    <dbReference type="NCBI Taxonomy" id="1547448"/>
    <lineage>
        <taxon>Bacteria</taxon>
        <taxon>Bacillati</taxon>
        <taxon>Actinomycetota</taxon>
        <taxon>Actinomycetes</taxon>
        <taxon>Propionibacteriales</taxon>
        <taxon>Propionibacteriaceae</taxon>
        <taxon>Arachnia</taxon>
    </lineage>
</organism>
<accession>A0ABX7Y751</accession>
<dbReference type="InterPro" id="IPR036890">
    <property type="entry name" value="HATPase_C_sf"/>
</dbReference>
<dbReference type="EMBL" id="CP072384">
    <property type="protein sequence ID" value="QUC08651.1"/>
    <property type="molecule type" value="Genomic_DNA"/>
</dbReference>
<keyword evidence="8" id="KW-0902">Two-component regulatory system</keyword>
<feature type="coiled-coil region" evidence="9">
    <location>
        <begin position="171"/>
        <end position="204"/>
    </location>
</feature>
<dbReference type="EC" id="2.7.13.3" evidence="2"/>
<dbReference type="InterPro" id="IPR050482">
    <property type="entry name" value="Sensor_HK_TwoCompSys"/>
</dbReference>
<evidence type="ECO:0000256" key="2">
    <source>
        <dbReference type="ARBA" id="ARBA00012438"/>
    </source>
</evidence>
<keyword evidence="10" id="KW-0812">Transmembrane</keyword>
<dbReference type="CDD" id="cd16917">
    <property type="entry name" value="HATPase_UhpB-NarQ-NarX-like"/>
    <property type="match status" value="1"/>
</dbReference>
<feature type="transmembrane region" description="Helical" evidence="10">
    <location>
        <begin position="35"/>
        <end position="56"/>
    </location>
</feature>
<keyword evidence="4" id="KW-0808">Transferase</keyword>
<keyword evidence="3" id="KW-0597">Phosphoprotein</keyword>
<dbReference type="PANTHER" id="PTHR24421">
    <property type="entry name" value="NITRATE/NITRITE SENSOR PROTEIN NARX-RELATED"/>
    <property type="match status" value="1"/>
</dbReference>
<evidence type="ECO:0000256" key="9">
    <source>
        <dbReference type="SAM" id="Coils"/>
    </source>
</evidence>
<feature type="transmembrane region" description="Helical" evidence="10">
    <location>
        <begin position="62"/>
        <end position="88"/>
    </location>
</feature>